<name>A0AA40ACX6_9PEZI</name>
<dbReference type="GeneID" id="85317912"/>
<reference evidence="2" key="1">
    <citation type="submission" date="2023-06" db="EMBL/GenBank/DDBJ databases">
        <title>Genome-scale phylogeny and comparative genomics of the fungal order Sordariales.</title>
        <authorList>
            <consortium name="Lawrence Berkeley National Laboratory"/>
            <person name="Hensen N."/>
            <person name="Bonometti L."/>
            <person name="Westerberg I."/>
            <person name="Brannstrom I.O."/>
            <person name="Guillou S."/>
            <person name="Cros-Aarteil S."/>
            <person name="Calhoun S."/>
            <person name="Haridas S."/>
            <person name="Kuo A."/>
            <person name="Mondo S."/>
            <person name="Pangilinan J."/>
            <person name="Riley R."/>
            <person name="LaButti K."/>
            <person name="Andreopoulos B."/>
            <person name="Lipzen A."/>
            <person name="Chen C."/>
            <person name="Yanf M."/>
            <person name="Daum C."/>
            <person name="Ng V."/>
            <person name="Clum A."/>
            <person name="Steindorff A."/>
            <person name="Ohm R."/>
            <person name="Martin F."/>
            <person name="Silar P."/>
            <person name="Natvig D."/>
            <person name="Lalanne C."/>
            <person name="Gautier V."/>
            <person name="Ament-velasquez S.L."/>
            <person name="Kruys A."/>
            <person name="Hutchinson M.I."/>
            <person name="Powell A.J."/>
            <person name="Barry K."/>
            <person name="Miller A.N."/>
            <person name="Grigoriev I.V."/>
            <person name="Debuchy R."/>
            <person name="Gladieux P."/>
            <person name="Thoren M.H."/>
            <person name="Johannesson H."/>
        </authorList>
    </citation>
    <scope>NUCLEOTIDE SEQUENCE</scope>
    <source>
        <strain evidence="2">SMH2392-1A</strain>
    </source>
</reference>
<evidence type="ECO:0000313" key="2">
    <source>
        <dbReference type="EMBL" id="KAK0713594.1"/>
    </source>
</evidence>
<feature type="compositionally biased region" description="Basic and acidic residues" evidence="1">
    <location>
        <begin position="18"/>
        <end position="33"/>
    </location>
</feature>
<comment type="caution">
    <text evidence="2">The sequence shown here is derived from an EMBL/GenBank/DDBJ whole genome shotgun (WGS) entry which is preliminary data.</text>
</comment>
<dbReference type="AlphaFoldDB" id="A0AA40ACX6"/>
<dbReference type="RefSeq" id="XP_060294917.1">
    <property type="nucleotide sequence ID" value="XM_060434642.1"/>
</dbReference>
<organism evidence="2 3">
    <name type="scientific">Lasiosphaeria miniovina</name>
    <dbReference type="NCBI Taxonomy" id="1954250"/>
    <lineage>
        <taxon>Eukaryota</taxon>
        <taxon>Fungi</taxon>
        <taxon>Dikarya</taxon>
        <taxon>Ascomycota</taxon>
        <taxon>Pezizomycotina</taxon>
        <taxon>Sordariomycetes</taxon>
        <taxon>Sordariomycetidae</taxon>
        <taxon>Sordariales</taxon>
        <taxon>Lasiosphaeriaceae</taxon>
        <taxon>Lasiosphaeria</taxon>
    </lineage>
</organism>
<evidence type="ECO:0000313" key="3">
    <source>
        <dbReference type="Proteomes" id="UP001172101"/>
    </source>
</evidence>
<dbReference type="Proteomes" id="UP001172101">
    <property type="component" value="Unassembled WGS sequence"/>
</dbReference>
<protein>
    <submittedName>
        <fullName evidence="2">Uncharacterized protein</fullName>
    </submittedName>
</protein>
<proteinExistence type="predicted"/>
<sequence>MRSSLPVYQVPLGGVSLPDHRSRESGADGPNRERMYRRAAVLCCWGKLRRSSSRPISREQRKSAGRPRYYPARSPIIIPAEMGKGGTGPHLQCSIWWLSFETRLPTG</sequence>
<keyword evidence="3" id="KW-1185">Reference proteome</keyword>
<feature type="region of interest" description="Disordered" evidence="1">
    <location>
        <begin position="50"/>
        <end position="70"/>
    </location>
</feature>
<evidence type="ECO:0000256" key="1">
    <source>
        <dbReference type="SAM" id="MobiDB-lite"/>
    </source>
</evidence>
<feature type="region of interest" description="Disordered" evidence="1">
    <location>
        <begin position="1"/>
        <end position="33"/>
    </location>
</feature>
<dbReference type="EMBL" id="JAUIRO010000005">
    <property type="protein sequence ID" value="KAK0713594.1"/>
    <property type="molecule type" value="Genomic_DNA"/>
</dbReference>
<accession>A0AA40ACX6</accession>
<gene>
    <name evidence="2" type="ORF">B0T26DRAFT_367076</name>
</gene>